<sequence length="477" mass="50974">MILGPGRERVLRRTDAVGARPRAGCRFVRRAAAPRRCIVPRPPDEGGGDSGRTRRVSTDGAGMTITGLISMLVVGAIIGSLGRLVVPARQPIPVRLTVLVGVLAAFVATFIVRALGIASATSGIDWLELLVQVLTAAIGVVAVANLHARRGVEVRRTPRSPDTSATLTTRTAEPPRPRRAAATSPRPRPSPSRIFVSYRRSDSRHAARGVSDRLRAHFGRREVFMDVDSLDAGVDSAEGVLDAIRASAVVLVLIGEKWLTAQDERGLPRLEDPVDNVRIEIEQALRLRKPVVPVLLDRADMPRPGDLPAPLAALSRVNGIRLDHVSWDADIDVLVGTIARLRQRPTARIRGVLCGQHTGTSRTAAGAVRVRPALPRRPDRRREPGLDRVGADDLARLGRGARPHARRRRRCAARGPPRPVAEGPRVRAAVVAAPPAADLSPAGPSSARSAPCAPARPRPGCAPAPARRPRPAPPAGR</sequence>
<feature type="region of interest" description="Disordered" evidence="7">
    <location>
        <begin position="37"/>
        <end position="57"/>
    </location>
</feature>
<dbReference type="InterPro" id="IPR035897">
    <property type="entry name" value="Toll_tir_struct_dom_sf"/>
</dbReference>
<comment type="similarity">
    <text evidence="2">Belongs to the UPF0410 family.</text>
</comment>
<keyword evidence="11" id="KW-1185">Reference proteome</keyword>
<keyword evidence="3" id="KW-1003">Cell membrane</keyword>
<keyword evidence="5 8" id="KW-1133">Transmembrane helix</keyword>
<comment type="caution">
    <text evidence="10">The sequence shown here is derived from an EMBL/GenBank/DDBJ whole genome shotgun (WGS) entry which is preliminary data.</text>
</comment>
<dbReference type="EMBL" id="JAGSOV010000015">
    <property type="protein sequence ID" value="MCO1654750.1"/>
    <property type="molecule type" value="Genomic_DNA"/>
</dbReference>
<dbReference type="PANTHER" id="PTHR33884:SF3">
    <property type="entry name" value="UPF0410 PROTEIN YMGE"/>
    <property type="match status" value="1"/>
</dbReference>
<evidence type="ECO:0000256" key="7">
    <source>
        <dbReference type="SAM" id="MobiDB-lite"/>
    </source>
</evidence>
<protein>
    <submittedName>
        <fullName evidence="10">TIR domain-containing protein</fullName>
    </submittedName>
</protein>
<evidence type="ECO:0000256" key="5">
    <source>
        <dbReference type="ARBA" id="ARBA00022989"/>
    </source>
</evidence>
<feature type="region of interest" description="Disordered" evidence="7">
    <location>
        <begin position="152"/>
        <end position="194"/>
    </location>
</feature>
<dbReference type="InterPro" id="IPR000157">
    <property type="entry name" value="TIR_dom"/>
</dbReference>
<evidence type="ECO:0000313" key="11">
    <source>
        <dbReference type="Proteomes" id="UP001165283"/>
    </source>
</evidence>
<comment type="subcellular location">
    <subcellularLocation>
        <location evidence="1">Cell membrane</location>
        <topology evidence="1">Multi-pass membrane protein</topology>
    </subcellularLocation>
</comment>
<organism evidence="10 11">
    <name type="scientific">Pseudonocardia humida</name>
    <dbReference type="NCBI Taxonomy" id="2800819"/>
    <lineage>
        <taxon>Bacteria</taxon>
        <taxon>Bacillati</taxon>
        <taxon>Actinomycetota</taxon>
        <taxon>Actinomycetes</taxon>
        <taxon>Pseudonocardiales</taxon>
        <taxon>Pseudonocardiaceae</taxon>
        <taxon>Pseudonocardia</taxon>
    </lineage>
</organism>
<gene>
    <name evidence="10" type="ORF">KDL28_06735</name>
</gene>
<dbReference type="Pfam" id="PF13676">
    <property type="entry name" value="TIR_2"/>
    <property type="match status" value="1"/>
</dbReference>
<evidence type="ECO:0000313" key="10">
    <source>
        <dbReference type="EMBL" id="MCO1654750.1"/>
    </source>
</evidence>
<feature type="transmembrane region" description="Helical" evidence="8">
    <location>
        <begin position="126"/>
        <end position="146"/>
    </location>
</feature>
<evidence type="ECO:0000256" key="1">
    <source>
        <dbReference type="ARBA" id="ARBA00004651"/>
    </source>
</evidence>
<dbReference type="InterPro" id="IPR007341">
    <property type="entry name" value="Transgly_assoc"/>
</dbReference>
<feature type="compositionally biased region" description="Basic residues" evidence="7">
    <location>
        <begin position="399"/>
        <end position="412"/>
    </location>
</feature>
<keyword evidence="6 8" id="KW-0472">Membrane</keyword>
<evidence type="ECO:0000256" key="6">
    <source>
        <dbReference type="ARBA" id="ARBA00023136"/>
    </source>
</evidence>
<feature type="transmembrane region" description="Helical" evidence="8">
    <location>
        <begin position="65"/>
        <end position="86"/>
    </location>
</feature>
<evidence type="ECO:0000256" key="3">
    <source>
        <dbReference type="ARBA" id="ARBA00022475"/>
    </source>
</evidence>
<accession>A0ABT0ZVI0</accession>
<proteinExistence type="inferred from homology"/>
<evidence type="ECO:0000256" key="2">
    <source>
        <dbReference type="ARBA" id="ARBA00011006"/>
    </source>
</evidence>
<dbReference type="PANTHER" id="PTHR33884">
    <property type="entry name" value="UPF0410 PROTEIN YMGE"/>
    <property type="match status" value="1"/>
</dbReference>
<dbReference type="Gene3D" id="3.40.50.10140">
    <property type="entry name" value="Toll/interleukin-1 receptor homology (TIR) domain"/>
    <property type="match status" value="1"/>
</dbReference>
<dbReference type="Proteomes" id="UP001165283">
    <property type="component" value="Unassembled WGS sequence"/>
</dbReference>
<feature type="domain" description="TIR" evidence="9">
    <location>
        <begin position="190"/>
        <end position="345"/>
    </location>
</feature>
<feature type="region of interest" description="Disordered" evidence="7">
    <location>
        <begin position="374"/>
        <end position="477"/>
    </location>
</feature>
<feature type="compositionally biased region" description="Basic and acidic residues" evidence="7">
    <location>
        <begin position="376"/>
        <end position="396"/>
    </location>
</feature>
<evidence type="ECO:0000256" key="8">
    <source>
        <dbReference type="SAM" id="Phobius"/>
    </source>
</evidence>
<reference evidence="10" key="1">
    <citation type="submission" date="2021-04" db="EMBL/GenBank/DDBJ databases">
        <title>Pseudonocardia sp. nov., isolated from sandy soil of mangrove forest.</title>
        <authorList>
            <person name="Zan Z."/>
            <person name="Huang R."/>
            <person name="Liu W."/>
        </authorList>
    </citation>
    <scope>NUCLEOTIDE SEQUENCE</scope>
    <source>
        <strain evidence="10">S2-4</strain>
    </source>
</reference>
<feature type="compositionally biased region" description="Low complexity" evidence="7">
    <location>
        <begin position="420"/>
        <end position="453"/>
    </location>
</feature>
<evidence type="ECO:0000256" key="4">
    <source>
        <dbReference type="ARBA" id="ARBA00022692"/>
    </source>
</evidence>
<dbReference type="PROSITE" id="PS50104">
    <property type="entry name" value="TIR"/>
    <property type="match status" value="1"/>
</dbReference>
<feature type="transmembrane region" description="Helical" evidence="8">
    <location>
        <begin position="98"/>
        <end position="120"/>
    </location>
</feature>
<keyword evidence="4 8" id="KW-0812">Transmembrane</keyword>
<evidence type="ECO:0000259" key="9">
    <source>
        <dbReference type="PROSITE" id="PS50104"/>
    </source>
</evidence>
<name>A0ABT0ZVI0_9PSEU</name>
<dbReference type="SUPFAM" id="SSF52200">
    <property type="entry name" value="Toll/Interleukin receptor TIR domain"/>
    <property type="match status" value="1"/>
</dbReference>